<name>A0A9D1SNG4_9FIRM</name>
<comment type="caution">
    <text evidence="2">The sequence shown here is derived from an EMBL/GenBank/DDBJ whole genome shotgun (WGS) entry which is preliminary data.</text>
</comment>
<organism evidence="2 3">
    <name type="scientific">Candidatus Scybalenecus merdavium</name>
    <dbReference type="NCBI Taxonomy" id="2840939"/>
    <lineage>
        <taxon>Bacteria</taxon>
        <taxon>Bacillati</taxon>
        <taxon>Bacillota</taxon>
        <taxon>Clostridia</taxon>
        <taxon>Eubacteriales</taxon>
        <taxon>Oscillospiraceae</taxon>
        <taxon>Oscillospiraceae incertae sedis</taxon>
        <taxon>Candidatus Scybalenecus</taxon>
    </lineage>
</organism>
<reference evidence="2" key="1">
    <citation type="submission" date="2020-10" db="EMBL/GenBank/DDBJ databases">
        <authorList>
            <person name="Gilroy R."/>
        </authorList>
    </citation>
    <scope>NUCLEOTIDE SEQUENCE</scope>
    <source>
        <strain evidence="2">CHK176-6737</strain>
    </source>
</reference>
<proteinExistence type="predicted"/>
<dbReference type="InterPro" id="IPR006083">
    <property type="entry name" value="PRK/URK"/>
</dbReference>
<dbReference type="Gene3D" id="3.40.50.300">
    <property type="entry name" value="P-loop containing nucleotide triphosphate hydrolases"/>
    <property type="match status" value="1"/>
</dbReference>
<evidence type="ECO:0000259" key="1">
    <source>
        <dbReference type="Pfam" id="PF00485"/>
    </source>
</evidence>
<feature type="domain" description="Phosphoribulokinase/uridine kinase" evidence="1">
    <location>
        <begin position="47"/>
        <end position="220"/>
    </location>
</feature>
<dbReference type="Proteomes" id="UP000824125">
    <property type="component" value="Unassembled WGS sequence"/>
</dbReference>
<dbReference type="GO" id="GO:0005524">
    <property type="term" value="F:ATP binding"/>
    <property type="evidence" value="ECO:0007669"/>
    <property type="project" value="InterPro"/>
</dbReference>
<sequence>MVELDALNRAVNTRLSAFVQACEARYRHDLKSICAGIRKSGCRALLIAGPSCAGKTTTSSLAAQLLASAPGRVYNLSLDDYFHNVDDQRAMYGENVDFDAIEALNLELLHSQLAQMMNGQETRLPRFDFLQGRRVDSGRTAALAPDDFLIVEGIHALHPQVLHAFSGQKVQTMFIDVEEEVVQNGSVLFSKRDLRFLRRIVRDYCFRGSSVENTYRLWDNVVKNEEKSLLPYRGRAAYRLNTFIGYECALLSADVRALLPAAQGTPYAKDAARLLRAASELPSVPRCVVPKGSLLEEFVGRP</sequence>
<reference evidence="2" key="2">
    <citation type="journal article" date="2021" name="PeerJ">
        <title>Extensive microbial diversity within the chicken gut microbiome revealed by metagenomics and culture.</title>
        <authorList>
            <person name="Gilroy R."/>
            <person name="Ravi A."/>
            <person name="Getino M."/>
            <person name="Pursley I."/>
            <person name="Horton D.L."/>
            <person name="Alikhan N.F."/>
            <person name="Baker D."/>
            <person name="Gharbi K."/>
            <person name="Hall N."/>
            <person name="Watson M."/>
            <person name="Adriaenssens E.M."/>
            <person name="Foster-Nyarko E."/>
            <person name="Jarju S."/>
            <person name="Secka A."/>
            <person name="Antonio M."/>
            <person name="Oren A."/>
            <person name="Chaudhuri R.R."/>
            <person name="La Ragione R."/>
            <person name="Hildebrand F."/>
            <person name="Pallen M.J."/>
        </authorList>
    </citation>
    <scope>NUCLEOTIDE SEQUENCE</scope>
    <source>
        <strain evidence="2">CHK176-6737</strain>
    </source>
</reference>
<dbReference type="Pfam" id="PF00485">
    <property type="entry name" value="PRK"/>
    <property type="match status" value="1"/>
</dbReference>
<dbReference type="AlphaFoldDB" id="A0A9D1SNG4"/>
<dbReference type="InterPro" id="IPR027417">
    <property type="entry name" value="P-loop_NTPase"/>
</dbReference>
<gene>
    <name evidence="2" type="ORF">IAD23_01035</name>
</gene>
<dbReference type="EMBL" id="DVNM01000005">
    <property type="protein sequence ID" value="HIU68526.1"/>
    <property type="molecule type" value="Genomic_DNA"/>
</dbReference>
<accession>A0A9D1SNG4</accession>
<evidence type="ECO:0000313" key="2">
    <source>
        <dbReference type="EMBL" id="HIU68526.1"/>
    </source>
</evidence>
<dbReference type="GO" id="GO:0016301">
    <property type="term" value="F:kinase activity"/>
    <property type="evidence" value="ECO:0007669"/>
    <property type="project" value="InterPro"/>
</dbReference>
<evidence type="ECO:0000313" key="3">
    <source>
        <dbReference type="Proteomes" id="UP000824125"/>
    </source>
</evidence>
<protein>
    <recommendedName>
        <fullName evidence="1">Phosphoribulokinase/uridine kinase domain-containing protein</fullName>
    </recommendedName>
</protein>
<dbReference type="SUPFAM" id="SSF52540">
    <property type="entry name" value="P-loop containing nucleoside triphosphate hydrolases"/>
    <property type="match status" value="1"/>
</dbReference>
<dbReference type="PANTHER" id="PTHR10285">
    <property type="entry name" value="URIDINE KINASE"/>
    <property type="match status" value="1"/>
</dbReference>